<dbReference type="EMBL" id="JAKEKT020000024">
    <property type="protein sequence ID" value="KAL1644133.1"/>
    <property type="molecule type" value="Genomic_DNA"/>
</dbReference>
<comment type="caution">
    <text evidence="2">The sequence shown here is derived from an EMBL/GenBank/DDBJ whole genome shotgun (WGS) entry which is preliminary data.</text>
</comment>
<feature type="region of interest" description="Disordered" evidence="1">
    <location>
        <begin position="152"/>
        <end position="183"/>
    </location>
</feature>
<evidence type="ECO:0000256" key="1">
    <source>
        <dbReference type="SAM" id="MobiDB-lite"/>
    </source>
</evidence>
<evidence type="ECO:0000313" key="3">
    <source>
        <dbReference type="Proteomes" id="UP001521184"/>
    </source>
</evidence>
<evidence type="ECO:0000313" key="2">
    <source>
        <dbReference type="EMBL" id="KAL1644133.1"/>
    </source>
</evidence>
<sequence>MPPKRALTQNARNAYIEDQFPNEARRRNFDPQALWSKRKKDTRREGIVKYYTKRFPSLSPQKKRWYQYQAEKKWPLWFERCDATVELGHLDPGPERVVEYELDHLSNKKGDPKRNQWLGKQRQKPADMPFAHRTRLEHTRNMILRARAKLQPFTPGTPAVPGNDSARKPVPDEDMQDDDRSILGSPSWVCHKVLYETEKGQIVVYRQQDANNRTTDVSVDA</sequence>
<protein>
    <submittedName>
        <fullName evidence="2">Uncharacterized protein</fullName>
    </submittedName>
</protein>
<keyword evidence="3" id="KW-1185">Reference proteome</keyword>
<name>A0ABR3TTY7_9PEZI</name>
<organism evidence="2 3">
    <name type="scientific">Diplodia intermedia</name>
    <dbReference type="NCBI Taxonomy" id="856260"/>
    <lineage>
        <taxon>Eukaryota</taxon>
        <taxon>Fungi</taxon>
        <taxon>Dikarya</taxon>
        <taxon>Ascomycota</taxon>
        <taxon>Pezizomycotina</taxon>
        <taxon>Dothideomycetes</taxon>
        <taxon>Dothideomycetes incertae sedis</taxon>
        <taxon>Botryosphaeriales</taxon>
        <taxon>Botryosphaeriaceae</taxon>
        <taxon>Diplodia</taxon>
    </lineage>
</organism>
<feature type="region of interest" description="Disordered" evidence="1">
    <location>
        <begin position="106"/>
        <end position="127"/>
    </location>
</feature>
<proteinExistence type="predicted"/>
<dbReference type="Proteomes" id="UP001521184">
    <property type="component" value="Unassembled WGS sequence"/>
</dbReference>
<accession>A0ABR3TTY7</accession>
<reference evidence="2 3" key="1">
    <citation type="journal article" date="2023" name="Plant Dis.">
        <title>First Report of Diplodia intermedia Causing Canker and Dieback Diseases on Apple Trees in Canada.</title>
        <authorList>
            <person name="Ellouze W."/>
            <person name="Ilyukhin E."/>
            <person name="Sulman M."/>
            <person name="Ali S."/>
        </authorList>
    </citation>
    <scope>NUCLEOTIDE SEQUENCE [LARGE SCALE GENOMIC DNA]</scope>
    <source>
        <strain evidence="2 3">M45-28</strain>
    </source>
</reference>
<gene>
    <name evidence="2" type="ORF">SLS58_004413</name>
</gene>